<sequence length="24" mass="2650">MQQMLVFLCVEVGVLHPLQLPSAP</sequence>
<dbReference type="EMBL" id="GGEC01058406">
    <property type="protein sequence ID" value="MBX38890.1"/>
    <property type="molecule type" value="Transcribed_RNA"/>
</dbReference>
<protein>
    <submittedName>
        <fullName evidence="1">Uncharacterized protein</fullName>
    </submittedName>
</protein>
<reference evidence="1" key="1">
    <citation type="submission" date="2018-02" db="EMBL/GenBank/DDBJ databases">
        <title>Rhizophora mucronata_Transcriptome.</title>
        <authorList>
            <person name="Meera S.P."/>
            <person name="Sreeshan A."/>
            <person name="Augustine A."/>
        </authorList>
    </citation>
    <scope>NUCLEOTIDE SEQUENCE</scope>
    <source>
        <tissue evidence="1">Leaf</tissue>
    </source>
</reference>
<organism evidence="1">
    <name type="scientific">Rhizophora mucronata</name>
    <name type="common">Asiatic mangrove</name>
    <dbReference type="NCBI Taxonomy" id="61149"/>
    <lineage>
        <taxon>Eukaryota</taxon>
        <taxon>Viridiplantae</taxon>
        <taxon>Streptophyta</taxon>
        <taxon>Embryophyta</taxon>
        <taxon>Tracheophyta</taxon>
        <taxon>Spermatophyta</taxon>
        <taxon>Magnoliopsida</taxon>
        <taxon>eudicotyledons</taxon>
        <taxon>Gunneridae</taxon>
        <taxon>Pentapetalae</taxon>
        <taxon>rosids</taxon>
        <taxon>fabids</taxon>
        <taxon>Malpighiales</taxon>
        <taxon>Rhizophoraceae</taxon>
        <taxon>Rhizophora</taxon>
    </lineage>
</organism>
<proteinExistence type="predicted"/>
<name>A0A2P2N8W5_RHIMU</name>
<accession>A0A2P2N8W5</accession>
<evidence type="ECO:0000313" key="1">
    <source>
        <dbReference type="EMBL" id="MBX38890.1"/>
    </source>
</evidence>
<dbReference type="AlphaFoldDB" id="A0A2P2N8W5"/>